<gene>
    <name evidence="3" type="ORF">OHN36_07020</name>
</gene>
<proteinExistence type="predicted"/>
<dbReference type="Proteomes" id="UP001432161">
    <property type="component" value="Chromosome"/>
</dbReference>
<evidence type="ECO:0000313" key="3">
    <source>
        <dbReference type="EMBL" id="WUR36948.1"/>
    </source>
</evidence>
<sequence length="435" mass="44451">MELLSAFAAGRTKKWLTRISGGALVFWAVAGLAVRVWLPPARGCGPASAGSGSGAWCEGGRFDVVTLCVYGVLGLAAAVGSTLVVTAASQSAVRFLAGTSWPVHGLRGRWTARRVRHHLRVFGRLLAADPVDAVGTASAGPAAEPVGPVGTASDGRAAGPVAVPNEGPVGTASVGPAAEPVGPDGTASDAPVAGPAPAPTTPRLPTASQVLGTWEVTRAREHKRRYPRATRIAPTRIGNSLVAMTDRVTARHGWDLAYCWELIDLALPDRAAGRLRADSDRLTARAQNLLWAVLTCLAALTGGAVTVVRDDGGSLVRGAFLAAAVGAALGVLLLFRGLCAAVDVYCDSVEAVLVTARADIYRAAGWPAPRTPAEERAYGAALSGYLSRRGVQAPHTVFVPPAEPDAPAAFTLLPRPATATDPTTSSAPSANGGAS</sequence>
<evidence type="ECO:0000256" key="1">
    <source>
        <dbReference type="SAM" id="MobiDB-lite"/>
    </source>
</evidence>
<protein>
    <recommendedName>
        <fullName evidence="5">SMODS and SLOG-associating 2TM effector domain-containing protein</fullName>
    </recommendedName>
</protein>
<organism evidence="3 4">
    <name type="scientific">Streptomyces griseoaurantiacus</name>
    <dbReference type="NCBI Taxonomy" id="68213"/>
    <lineage>
        <taxon>Bacteria</taxon>
        <taxon>Bacillati</taxon>
        <taxon>Actinomycetota</taxon>
        <taxon>Actinomycetes</taxon>
        <taxon>Kitasatosporales</taxon>
        <taxon>Streptomycetaceae</taxon>
        <taxon>Streptomyces</taxon>
        <taxon>Streptomyces aurantiacus group</taxon>
    </lineage>
</organism>
<evidence type="ECO:0008006" key="5">
    <source>
        <dbReference type="Google" id="ProtNLM"/>
    </source>
</evidence>
<feature type="transmembrane region" description="Helical" evidence="2">
    <location>
        <begin position="21"/>
        <end position="38"/>
    </location>
</feature>
<keyword evidence="2" id="KW-1133">Transmembrane helix</keyword>
<dbReference type="EMBL" id="CP108330">
    <property type="protein sequence ID" value="WUR36948.1"/>
    <property type="molecule type" value="Genomic_DNA"/>
</dbReference>
<feature type="compositionally biased region" description="Low complexity" evidence="1">
    <location>
        <begin position="414"/>
        <end position="435"/>
    </location>
</feature>
<evidence type="ECO:0000313" key="4">
    <source>
        <dbReference type="Proteomes" id="UP001432161"/>
    </source>
</evidence>
<name>A0ABZ1V0H2_9ACTN</name>
<feature type="transmembrane region" description="Helical" evidence="2">
    <location>
        <begin position="64"/>
        <end position="85"/>
    </location>
</feature>
<feature type="transmembrane region" description="Helical" evidence="2">
    <location>
        <begin position="314"/>
        <end position="335"/>
    </location>
</feature>
<feature type="transmembrane region" description="Helical" evidence="2">
    <location>
        <begin position="289"/>
        <end position="308"/>
    </location>
</feature>
<keyword evidence="2" id="KW-0812">Transmembrane</keyword>
<feature type="region of interest" description="Disordered" evidence="1">
    <location>
        <begin position="136"/>
        <end position="209"/>
    </location>
</feature>
<reference evidence="3" key="1">
    <citation type="submission" date="2022-10" db="EMBL/GenBank/DDBJ databases">
        <title>The complete genomes of actinobacterial strains from the NBC collection.</title>
        <authorList>
            <person name="Joergensen T.S."/>
            <person name="Alvarez Arevalo M."/>
            <person name="Sterndorff E.B."/>
            <person name="Faurdal D."/>
            <person name="Vuksanovic O."/>
            <person name="Mourched A.-S."/>
            <person name="Charusanti P."/>
            <person name="Shaw S."/>
            <person name="Blin K."/>
            <person name="Weber T."/>
        </authorList>
    </citation>
    <scope>NUCLEOTIDE SEQUENCE</scope>
    <source>
        <strain evidence="3">NBC_00489</strain>
    </source>
</reference>
<keyword evidence="4" id="KW-1185">Reference proteome</keyword>
<evidence type="ECO:0000256" key="2">
    <source>
        <dbReference type="SAM" id="Phobius"/>
    </source>
</evidence>
<feature type="region of interest" description="Disordered" evidence="1">
    <location>
        <begin position="408"/>
        <end position="435"/>
    </location>
</feature>
<keyword evidence="2" id="KW-0472">Membrane</keyword>
<accession>A0ABZ1V0H2</accession>